<gene>
    <name evidence="1" type="ordered locus">Minf_2465</name>
</gene>
<organism evidence="1 2">
    <name type="scientific">Methylacidiphilum infernorum (isolate V4)</name>
    <name type="common">Methylokorus infernorum (strain V4)</name>
    <dbReference type="NCBI Taxonomy" id="481448"/>
    <lineage>
        <taxon>Bacteria</taxon>
        <taxon>Pseudomonadati</taxon>
        <taxon>Verrucomicrobiota</taxon>
        <taxon>Methylacidiphilae</taxon>
        <taxon>Methylacidiphilales</taxon>
        <taxon>Methylacidiphilaceae</taxon>
        <taxon>Methylacidiphilum (ex Ratnadevi et al. 2023)</taxon>
    </lineage>
</organism>
<accession>B3E1E2</accession>
<dbReference type="STRING" id="481448.Minf_2465"/>
<sequence length="39" mass="4366">MTPVYAYIHPCEKGIEGNFKLIAKEPLLCYFLFVFAAGA</sequence>
<dbReference type="AlphaFoldDB" id="B3E1E2"/>
<dbReference type="HOGENOM" id="CLU_3312577_0_0_0"/>
<dbReference type="Proteomes" id="UP000009149">
    <property type="component" value="Chromosome"/>
</dbReference>
<protein>
    <submittedName>
        <fullName evidence="1">Uncharacterized protein</fullName>
    </submittedName>
</protein>
<dbReference type="KEGG" id="min:Minf_2465"/>
<evidence type="ECO:0000313" key="2">
    <source>
        <dbReference type="Proteomes" id="UP000009149"/>
    </source>
</evidence>
<evidence type="ECO:0000313" key="1">
    <source>
        <dbReference type="EMBL" id="ACD84519.1"/>
    </source>
</evidence>
<name>B3E1E2_METI4</name>
<reference evidence="1 2" key="1">
    <citation type="journal article" date="2008" name="Biol. Direct">
        <title>Complete genome sequence of the extremely acidophilic methanotroph isolate V4, Methylacidiphilum infernorum, a representative of the bacterial phylum Verrucomicrobia.</title>
        <authorList>
            <person name="Hou S."/>
            <person name="Makarova K.S."/>
            <person name="Saw J.H."/>
            <person name="Senin P."/>
            <person name="Ly B.V."/>
            <person name="Zhou Z."/>
            <person name="Ren Y."/>
            <person name="Wang J."/>
            <person name="Galperin M.Y."/>
            <person name="Omelchenko M.V."/>
            <person name="Wolf Y.I."/>
            <person name="Yutin N."/>
            <person name="Koonin E.V."/>
            <person name="Stott M.B."/>
            <person name="Mountain B.W."/>
            <person name="Crowe M.A."/>
            <person name="Smirnova A.V."/>
            <person name="Dunfield P.F."/>
            <person name="Feng L."/>
            <person name="Wang L."/>
            <person name="Alam M."/>
        </authorList>
    </citation>
    <scope>NUCLEOTIDE SEQUENCE [LARGE SCALE GENOMIC DNA]</scope>
    <source>
        <strain evidence="2">Isolate V4</strain>
    </source>
</reference>
<proteinExistence type="predicted"/>
<dbReference type="EMBL" id="CP000975">
    <property type="protein sequence ID" value="ACD84519.1"/>
    <property type="molecule type" value="Genomic_DNA"/>
</dbReference>